<sequence length="614" mass="68781">MSFNRKRVALACNFCRSRKRRCDARKPSCSTCIELDAECHYDELPAQRIDTSGGSREILNRLRDIEAVLETQSEKIAALSSDFRAPSSHMQSETSPQSHTSVPVTGLQPGVGGIGGAGVPFTPWSFSSMDAQSEFPNLPPLTIPVKHKTSSSYLLSLPSMKALIGEYPTDLFFLLESKNPLPPELSFDTWPTSQPPVEIRRDVTDRLVDTFFSTAHHNHPILDRDEFNEIYSRFLETGPDSSIESALCMVAFALGEIAASPPNPPNFSTSPPGMRYMQHAMPTIIALSSWSFSFSLLLPQALVLASVYFAYIVRPLQSWRLIYSASTILQFKLSGIDTREEGPNSLESIIRLFWSCFLVECDRLAELELPRSGLQQLTDEISLPTCTNLGLMQSTCYLAEISIRRLLNRIHNSLYPSKKHVLTLSSTTLMAPDDFSIDEISSMMVVCDELHAQLETWHASIPEAFRPMLSVASPAIESNDREAILRIRYFAARHIIYRPFVLYIATHGLERASESIFDKASMCIESCRYYIHNTTQILAKPSQYTWTFALSSLGAVVVLTLASLSPDLRHMVPDIDELQSVAIENIRPWASSSLEAVVSILEDMRRKQRILSRV</sequence>
<dbReference type="GO" id="GO:0006351">
    <property type="term" value="P:DNA-templated transcription"/>
    <property type="evidence" value="ECO:0007669"/>
    <property type="project" value="InterPro"/>
</dbReference>
<evidence type="ECO:0000256" key="3">
    <source>
        <dbReference type="SAM" id="MobiDB-lite"/>
    </source>
</evidence>
<evidence type="ECO:0000256" key="2">
    <source>
        <dbReference type="ARBA" id="ARBA00023242"/>
    </source>
</evidence>
<keyword evidence="6" id="KW-1185">Reference proteome</keyword>
<dbReference type="CDD" id="cd12148">
    <property type="entry name" value="fungal_TF_MHR"/>
    <property type="match status" value="1"/>
</dbReference>
<name>A0AAJ0BRS9_9PEZI</name>
<dbReference type="RefSeq" id="XP_060279273.1">
    <property type="nucleotide sequence ID" value="XM_060423018.1"/>
</dbReference>
<accession>A0AAJ0BRS9</accession>
<comment type="caution">
    <text evidence="5">The sequence shown here is derived from an EMBL/GenBank/DDBJ whole genome shotgun (WGS) entry which is preliminary data.</text>
</comment>
<dbReference type="InterPro" id="IPR007219">
    <property type="entry name" value="XnlR_reg_dom"/>
</dbReference>
<protein>
    <recommendedName>
        <fullName evidence="4">Zn(2)-C6 fungal-type domain-containing protein</fullName>
    </recommendedName>
</protein>
<evidence type="ECO:0000313" key="6">
    <source>
        <dbReference type="Proteomes" id="UP001244011"/>
    </source>
</evidence>
<dbReference type="InterPro" id="IPR036864">
    <property type="entry name" value="Zn2-C6_fun-type_DNA-bd_sf"/>
</dbReference>
<feature type="domain" description="Zn(2)-C6 fungal-type" evidence="4">
    <location>
        <begin position="11"/>
        <end position="41"/>
    </location>
</feature>
<dbReference type="SMART" id="SM00066">
    <property type="entry name" value="GAL4"/>
    <property type="match status" value="1"/>
</dbReference>
<dbReference type="PROSITE" id="PS50048">
    <property type="entry name" value="ZN2_CY6_FUNGAL_2"/>
    <property type="match status" value="1"/>
</dbReference>
<dbReference type="InterPro" id="IPR001138">
    <property type="entry name" value="Zn2Cys6_DnaBD"/>
</dbReference>
<dbReference type="GeneID" id="85306205"/>
<dbReference type="GO" id="GO:0003677">
    <property type="term" value="F:DNA binding"/>
    <property type="evidence" value="ECO:0007669"/>
    <property type="project" value="InterPro"/>
</dbReference>
<dbReference type="Pfam" id="PF04082">
    <property type="entry name" value="Fungal_trans"/>
    <property type="match status" value="1"/>
</dbReference>
<dbReference type="PROSITE" id="PS00463">
    <property type="entry name" value="ZN2_CY6_FUNGAL_1"/>
    <property type="match status" value="1"/>
</dbReference>
<organism evidence="5 6">
    <name type="scientific">Phialemonium atrogriseum</name>
    <dbReference type="NCBI Taxonomy" id="1093897"/>
    <lineage>
        <taxon>Eukaryota</taxon>
        <taxon>Fungi</taxon>
        <taxon>Dikarya</taxon>
        <taxon>Ascomycota</taxon>
        <taxon>Pezizomycotina</taxon>
        <taxon>Sordariomycetes</taxon>
        <taxon>Sordariomycetidae</taxon>
        <taxon>Cephalothecales</taxon>
        <taxon>Cephalothecaceae</taxon>
        <taxon>Phialemonium</taxon>
    </lineage>
</organism>
<feature type="compositionally biased region" description="Polar residues" evidence="3">
    <location>
        <begin position="88"/>
        <end position="103"/>
    </location>
</feature>
<dbReference type="GO" id="GO:0000981">
    <property type="term" value="F:DNA-binding transcription factor activity, RNA polymerase II-specific"/>
    <property type="evidence" value="ECO:0007669"/>
    <property type="project" value="InterPro"/>
</dbReference>
<dbReference type="EMBL" id="MU839031">
    <property type="protein sequence ID" value="KAK1763060.1"/>
    <property type="molecule type" value="Genomic_DNA"/>
</dbReference>
<dbReference type="SUPFAM" id="SSF57701">
    <property type="entry name" value="Zn2/Cys6 DNA-binding domain"/>
    <property type="match status" value="1"/>
</dbReference>
<dbReference type="CDD" id="cd00067">
    <property type="entry name" value="GAL4"/>
    <property type="match status" value="1"/>
</dbReference>
<dbReference type="PANTHER" id="PTHR47785">
    <property type="entry name" value="ZN(II)2CYS6 TRANSCRIPTION FACTOR (EUROFUNG)-RELATED-RELATED"/>
    <property type="match status" value="1"/>
</dbReference>
<dbReference type="Gene3D" id="4.10.240.10">
    <property type="entry name" value="Zn(2)-C6 fungal-type DNA-binding domain"/>
    <property type="match status" value="1"/>
</dbReference>
<dbReference type="InterPro" id="IPR053181">
    <property type="entry name" value="EcdB-like_regulator"/>
</dbReference>
<dbReference type="Pfam" id="PF00172">
    <property type="entry name" value="Zn_clus"/>
    <property type="match status" value="1"/>
</dbReference>
<keyword evidence="1" id="KW-0479">Metal-binding</keyword>
<dbReference type="Proteomes" id="UP001244011">
    <property type="component" value="Unassembled WGS sequence"/>
</dbReference>
<dbReference type="AlphaFoldDB" id="A0AAJ0BRS9"/>
<evidence type="ECO:0000313" key="5">
    <source>
        <dbReference type="EMBL" id="KAK1763060.1"/>
    </source>
</evidence>
<reference evidence="5" key="1">
    <citation type="submission" date="2023-06" db="EMBL/GenBank/DDBJ databases">
        <title>Genome-scale phylogeny and comparative genomics of the fungal order Sordariales.</title>
        <authorList>
            <consortium name="Lawrence Berkeley National Laboratory"/>
            <person name="Hensen N."/>
            <person name="Bonometti L."/>
            <person name="Westerberg I."/>
            <person name="Brannstrom I.O."/>
            <person name="Guillou S."/>
            <person name="Cros-Aarteil S."/>
            <person name="Calhoun S."/>
            <person name="Haridas S."/>
            <person name="Kuo A."/>
            <person name="Mondo S."/>
            <person name="Pangilinan J."/>
            <person name="Riley R."/>
            <person name="Labutti K."/>
            <person name="Andreopoulos B."/>
            <person name="Lipzen A."/>
            <person name="Chen C."/>
            <person name="Yanf M."/>
            <person name="Daum C."/>
            <person name="Ng V."/>
            <person name="Clum A."/>
            <person name="Steindorff A."/>
            <person name="Ohm R."/>
            <person name="Martin F."/>
            <person name="Silar P."/>
            <person name="Natvig D."/>
            <person name="Lalanne C."/>
            <person name="Gautier V."/>
            <person name="Ament-Velasquez S.L."/>
            <person name="Kruys A."/>
            <person name="Hutchinson M.I."/>
            <person name="Powell A.J."/>
            <person name="Barry K."/>
            <person name="Miller A.N."/>
            <person name="Grigoriev I.V."/>
            <person name="Debuchy R."/>
            <person name="Gladieux P."/>
            <person name="Thoren M.H."/>
            <person name="Johannesson H."/>
        </authorList>
    </citation>
    <scope>NUCLEOTIDE SEQUENCE</scope>
    <source>
        <strain evidence="5">8032-3</strain>
    </source>
</reference>
<gene>
    <name evidence="5" type="ORF">QBC33DRAFT_252663</name>
</gene>
<keyword evidence="2" id="KW-0539">Nucleus</keyword>
<evidence type="ECO:0000256" key="1">
    <source>
        <dbReference type="ARBA" id="ARBA00022723"/>
    </source>
</evidence>
<feature type="region of interest" description="Disordered" evidence="3">
    <location>
        <begin position="82"/>
        <end position="104"/>
    </location>
</feature>
<proteinExistence type="predicted"/>
<dbReference type="GO" id="GO:0008270">
    <property type="term" value="F:zinc ion binding"/>
    <property type="evidence" value="ECO:0007669"/>
    <property type="project" value="InterPro"/>
</dbReference>
<evidence type="ECO:0000259" key="4">
    <source>
        <dbReference type="PROSITE" id="PS50048"/>
    </source>
</evidence>